<reference evidence="4 5" key="1">
    <citation type="journal article" date="2016" name="Front. Microbiol.">
        <title>Comprehensive Phylogenetic Analysis of Bovine Non-aureus Staphylococci Species Based on Whole-Genome Sequencing.</title>
        <authorList>
            <person name="Naushad S."/>
            <person name="Barkema H.W."/>
            <person name="Luby C."/>
            <person name="Condas L.A."/>
            <person name="Nobrega D.B."/>
            <person name="Carson D.A."/>
            <person name="De Buck J."/>
        </authorList>
    </citation>
    <scope>NUCLEOTIDE SEQUENCE [LARGE SCALE GENOMIC DNA]</scope>
    <source>
        <strain evidence="4 5">SNUC 1388</strain>
    </source>
</reference>
<proteinExistence type="inferred from homology"/>
<dbReference type="InterPro" id="IPR002347">
    <property type="entry name" value="SDR_fam"/>
</dbReference>
<dbReference type="CDD" id="cd05374">
    <property type="entry name" value="17beta-HSD-like_SDR_c"/>
    <property type="match status" value="1"/>
</dbReference>
<dbReference type="Proteomes" id="UP000283576">
    <property type="component" value="Unassembled WGS sequence"/>
</dbReference>
<dbReference type="RefSeq" id="WP_107527955.1">
    <property type="nucleotide sequence ID" value="NZ_JAIEXT010000002.1"/>
</dbReference>
<evidence type="ECO:0000313" key="4">
    <source>
        <dbReference type="EMBL" id="RIL43342.1"/>
    </source>
</evidence>
<dbReference type="AlphaFoldDB" id="A0A2T4SXC0"/>
<evidence type="ECO:0000256" key="1">
    <source>
        <dbReference type="ARBA" id="ARBA00006484"/>
    </source>
</evidence>
<evidence type="ECO:0000313" key="5">
    <source>
        <dbReference type="Proteomes" id="UP000283576"/>
    </source>
</evidence>
<protein>
    <submittedName>
        <fullName evidence="4">SDR family NAD(P)-dependent oxidoreductase</fullName>
    </submittedName>
</protein>
<dbReference type="SUPFAM" id="SSF51735">
    <property type="entry name" value="NAD(P)-binding Rossmann-fold domains"/>
    <property type="match status" value="1"/>
</dbReference>
<sequence length="270" mass="29825">MKVALVTGASSGIGYETAKYLAKKDYIVYAGSRTVEKMQSLKAYHAHIVELDVTDQQQINAVVNEIVKKEGKIDVLVNSAGYGSLGAVEDIELDEARKQFEVNLFGLSEMIKAVLPTMRAQRSGTIVNVSSISGRLPSYFGAWYNASKHALEGYSSSLRLELEAFGIKVVVIQPGSINTNWGLIAADNLTKVSQGGAYQEKSAVIADMLRTQFNSNQLPQPSVVAKRIVKTVEHQHIRQRFIVGKFAKCLVFVNKILPSKLYNWIIQRSM</sequence>
<dbReference type="PANTHER" id="PTHR44169:SF6">
    <property type="entry name" value="NADPH-DEPENDENT 1-ACYLDIHYDROXYACETONE PHOSPHATE REDUCTASE"/>
    <property type="match status" value="1"/>
</dbReference>
<name>A0A2T4SXC0_STAGA</name>
<dbReference type="NCBIfam" id="NF004826">
    <property type="entry name" value="PRK06182.1"/>
    <property type="match status" value="1"/>
</dbReference>
<organism evidence="4 5">
    <name type="scientific">Staphylococcus gallinarum</name>
    <dbReference type="NCBI Taxonomy" id="1293"/>
    <lineage>
        <taxon>Bacteria</taxon>
        <taxon>Bacillati</taxon>
        <taxon>Bacillota</taxon>
        <taxon>Bacilli</taxon>
        <taxon>Bacillales</taxon>
        <taxon>Staphylococcaceae</taxon>
        <taxon>Staphylococcus</taxon>
    </lineage>
</organism>
<dbReference type="Pfam" id="PF00106">
    <property type="entry name" value="adh_short"/>
    <property type="match status" value="1"/>
</dbReference>
<comment type="similarity">
    <text evidence="1 3">Belongs to the short-chain dehydrogenases/reductases (SDR) family.</text>
</comment>
<dbReference type="PRINTS" id="PR00080">
    <property type="entry name" value="SDRFAMILY"/>
</dbReference>
<dbReference type="PROSITE" id="PS00061">
    <property type="entry name" value="ADH_SHORT"/>
    <property type="match status" value="1"/>
</dbReference>
<evidence type="ECO:0000256" key="2">
    <source>
        <dbReference type="ARBA" id="ARBA00023002"/>
    </source>
</evidence>
<dbReference type="InterPro" id="IPR020904">
    <property type="entry name" value="Sc_DH/Rdtase_CS"/>
</dbReference>
<dbReference type="EMBL" id="QXRZ01000003">
    <property type="protein sequence ID" value="RIL43342.1"/>
    <property type="molecule type" value="Genomic_DNA"/>
</dbReference>
<dbReference type="PRINTS" id="PR00081">
    <property type="entry name" value="GDHRDH"/>
</dbReference>
<dbReference type="PANTHER" id="PTHR44169">
    <property type="entry name" value="NADPH-DEPENDENT 1-ACYLDIHYDROXYACETONE PHOSPHATE REDUCTASE"/>
    <property type="match status" value="1"/>
</dbReference>
<evidence type="ECO:0000256" key="3">
    <source>
        <dbReference type="RuleBase" id="RU000363"/>
    </source>
</evidence>
<dbReference type="GO" id="GO:0016491">
    <property type="term" value="F:oxidoreductase activity"/>
    <property type="evidence" value="ECO:0007669"/>
    <property type="project" value="UniProtKB-KW"/>
</dbReference>
<dbReference type="InterPro" id="IPR036291">
    <property type="entry name" value="NAD(P)-bd_dom_sf"/>
</dbReference>
<gene>
    <name evidence="4" type="ORF">BUZ01_06930</name>
</gene>
<accession>A0A2T4SXC0</accession>
<keyword evidence="2" id="KW-0560">Oxidoreductase</keyword>
<comment type="caution">
    <text evidence="4">The sequence shown here is derived from an EMBL/GenBank/DDBJ whole genome shotgun (WGS) entry which is preliminary data.</text>
</comment>
<dbReference type="Gene3D" id="3.40.50.720">
    <property type="entry name" value="NAD(P)-binding Rossmann-like Domain"/>
    <property type="match status" value="1"/>
</dbReference>